<dbReference type="OrthoDB" id="140919at2"/>
<keyword evidence="11" id="KW-1185">Reference proteome</keyword>
<dbReference type="PROSITE" id="PS51463">
    <property type="entry name" value="P_GLUCOSE_ISOMERASE_3"/>
    <property type="match status" value="1"/>
</dbReference>
<dbReference type="GO" id="GO:0048029">
    <property type="term" value="F:monosaccharide binding"/>
    <property type="evidence" value="ECO:0007669"/>
    <property type="project" value="TreeGrafter"/>
</dbReference>
<evidence type="ECO:0000256" key="8">
    <source>
        <dbReference type="HAMAP-Rule" id="MF_00473"/>
    </source>
</evidence>
<dbReference type="NCBIfam" id="NF010697">
    <property type="entry name" value="PRK14097.1"/>
    <property type="match status" value="1"/>
</dbReference>
<sequence length="429" mass="48777">MTHLNLSTKFNERLFDMDFMNFGHSISLIHHHLEEVEDELTGWLKQPLNITAEEVDEIHNLSDEIKENADVLLVIGIGGSYLGAKAVQEALAPNFTKKENGIEVLFVGHNLSGSYMKRLVESLHNRDFYVNVISKSGTTLETSIAFRVLRHYSIERYGQNAKNRIIVTTDSEKGLLKEIALAQGYRMLDIPSNIGGRYSLLTPVGLLPISVAGINITEILRGACQAVIDLNEEDLEKNEAYRYAVLRYELYSRGYQVELLASFEPCLSYIHEWWKQLFGESEGKEKKGLFPASVNYSTDLHSLGQYVQEGNPLLFETFLSFKHLSEDCHLPFNELDDDQLNYLSHRSFNDINHISEQGTVLAHFEGGVPIIQIELERLDAFHIGYLLYFFMKACAISAYLQDVNPFDQPGVEAYKTKIRDLLNEKTIVS</sequence>
<feature type="active site" description="Proton donor" evidence="8">
    <location>
        <position position="280"/>
    </location>
</feature>
<dbReference type="PROSITE" id="PS00765">
    <property type="entry name" value="P_GLUCOSE_ISOMERASE_1"/>
    <property type="match status" value="1"/>
</dbReference>
<dbReference type="InterPro" id="IPR001672">
    <property type="entry name" value="G6P_Isomerase"/>
</dbReference>
<dbReference type="GO" id="GO:0051156">
    <property type="term" value="P:glucose 6-phosphate metabolic process"/>
    <property type="evidence" value="ECO:0007669"/>
    <property type="project" value="TreeGrafter"/>
</dbReference>
<dbReference type="CDD" id="cd05016">
    <property type="entry name" value="SIS_PGI_2"/>
    <property type="match status" value="1"/>
</dbReference>
<comment type="pathway">
    <text evidence="8">Carbohydrate biosynthesis; gluconeogenesis.</text>
</comment>
<comment type="caution">
    <text evidence="8">Lacks conserved residue(s) required for the propagation of feature annotation.</text>
</comment>
<dbReference type="InterPro" id="IPR046348">
    <property type="entry name" value="SIS_dom_sf"/>
</dbReference>
<comment type="catalytic activity">
    <reaction evidence="7 8 9">
        <text>alpha-D-glucose 6-phosphate = beta-D-fructose 6-phosphate</text>
        <dbReference type="Rhea" id="RHEA:11816"/>
        <dbReference type="ChEBI" id="CHEBI:57634"/>
        <dbReference type="ChEBI" id="CHEBI:58225"/>
        <dbReference type="EC" id="5.3.1.9"/>
    </reaction>
</comment>
<evidence type="ECO:0000256" key="2">
    <source>
        <dbReference type="ARBA" id="ARBA00006604"/>
    </source>
</evidence>
<dbReference type="HAMAP" id="MF_00473">
    <property type="entry name" value="G6P_isomerase"/>
    <property type="match status" value="1"/>
</dbReference>
<dbReference type="RefSeq" id="WP_107932920.1">
    <property type="nucleotide sequence ID" value="NZ_JAMAWO010000001.1"/>
</dbReference>
<dbReference type="GO" id="GO:0006094">
    <property type="term" value="P:gluconeogenesis"/>
    <property type="evidence" value="ECO:0007669"/>
    <property type="project" value="UniProtKB-UniRule"/>
</dbReference>
<comment type="similarity">
    <text evidence="2 8 9">Belongs to the GPI family.</text>
</comment>
<evidence type="ECO:0000256" key="4">
    <source>
        <dbReference type="ARBA" id="ARBA00022490"/>
    </source>
</evidence>
<name>A0A318TNS7_9BACL</name>
<evidence type="ECO:0000313" key="10">
    <source>
        <dbReference type="EMBL" id="PYF06053.1"/>
    </source>
</evidence>
<dbReference type="PANTHER" id="PTHR11469:SF1">
    <property type="entry name" value="GLUCOSE-6-PHOSPHATE ISOMERASE"/>
    <property type="match status" value="1"/>
</dbReference>
<evidence type="ECO:0000313" key="11">
    <source>
        <dbReference type="Proteomes" id="UP000247416"/>
    </source>
</evidence>
<dbReference type="EMBL" id="QJTJ01000012">
    <property type="protein sequence ID" value="PYF06053.1"/>
    <property type="molecule type" value="Genomic_DNA"/>
</dbReference>
<protein>
    <recommendedName>
        <fullName evidence="8">Glucose-6-phosphate isomerase</fullName>
        <shortName evidence="8">GPI</shortName>
        <ecNumber evidence="8">5.3.1.9</ecNumber>
    </recommendedName>
    <alternativeName>
        <fullName evidence="8">Phosphoglucose isomerase</fullName>
        <shortName evidence="8">PGI</shortName>
    </alternativeName>
    <alternativeName>
        <fullName evidence="8">Phosphohexose isomerase</fullName>
        <shortName evidence="8">PHI</shortName>
    </alternativeName>
</protein>
<comment type="pathway">
    <text evidence="1 8 9">Carbohydrate degradation; glycolysis; D-glyceraldehyde 3-phosphate and glycerone phosphate from D-glucose: step 2/4.</text>
</comment>
<accession>A0A318TNS7</accession>
<evidence type="ECO:0000256" key="6">
    <source>
        <dbReference type="ARBA" id="ARBA00023235"/>
    </source>
</evidence>
<evidence type="ECO:0000256" key="1">
    <source>
        <dbReference type="ARBA" id="ARBA00004926"/>
    </source>
</evidence>
<comment type="caution">
    <text evidence="10">The sequence shown here is derived from an EMBL/GenBank/DDBJ whole genome shotgun (WGS) entry which is preliminary data.</text>
</comment>
<keyword evidence="4 8" id="KW-0963">Cytoplasm</keyword>
<dbReference type="CDD" id="cd05015">
    <property type="entry name" value="SIS_PGI_1"/>
    <property type="match status" value="1"/>
</dbReference>
<dbReference type="Proteomes" id="UP000247416">
    <property type="component" value="Unassembled WGS sequence"/>
</dbReference>
<evidence type="ECO:0000256" key="5">
    <source>
        <dbReference type="ARBA" id="ARBA00023152"/>
    </source>
</evidence>
<comment type="subcellular location">
    <subcellularLocation>
        <location evidence="8">Cytoplasm</location>
    </subcellularLocation>
</comment>
<gene>
    <name evidence="8" type="primary">pgi</name>
    <name evidence="10" type="ORF">BJ095_11214</name>
</gene>
<dbReference type="UniPathway" id="UPA00138"/>
<dbReference type="GO" id="GO:0004347">
    <property type="term" value="F:glucose-6-phosphate isomerase activity"/>
    <property type="evidence" value="ECO:0007669"/>
    <property type="project" value="UniProtKB-UniRule"/>
</dbReference>
<dbReference type="PRINTS" id="PR00662">
    <property type="entry name" value="G6PISOMERASE"/>
</dbReference>
<evidence type="ECO:0000256" key="7">
    <source>
        <dbReference type="ARBA" id="ARBA00029321"/>
    </source>
</evidence>
<dbReference type="Pfam" id="PF00342">
    <property type="entry name" value="PGI"/>
    <property type="match status" value="1"/>
</dbReference>
<evidence type="ECO:0000256" key="3">
    <source>
        <dbReference type="ARBA" id="ARBA00022432"/>
    </source>
</evidence>
<dbReference type="PANTHER" id="PTHR11469">
    <property type="entry name" value="GLUCOSE-6-PHOSPHATE ISOMERASE"/>
    <property type="match status" value="1"/>
</dbReference>
<proteinExistence type="inferred from homology"/>
<evidence type="ECO:0000256" key="9">
    <source>
        <dbReference type="RuleBase" id="RU000612"/>
    </source>
</evidence>
<keyword evidence="3 8" id="KW-0312">Gluconeogenesis</keyword>
<keyword evidence="5 8" id="KW-0324">Glycolysis</keyword>
<organism evidence="10 11">
    <name type="scientific">Ureibacillus chungkukjangi</name>
    <dbReference type="NCBI Taxonomy" id="1202712"/>
    <lineage>
        <taxon>Bacteria</taxon>
        <taxon>Bacillati</taxon>
        <taxon>Bacillota</taxon>
        <taxon>Bacilli</taxon>
        <taxon>Bacillales</taxon>
        <taxon>Caryophanaceae</taxon>
        <taxon>Ureibacillus</taxon>
    </lineage>
</organism>
<dbReference type="InterPro" id="IPR035476">
    <property type="entry name" value="SIS_PGI_1"/>
</dbReference>
<dbReference type="GO" id="GO:0097367">
    <property type="term" value="F:carbohydrate derivative binding"/>
    <property type="evidence" value="ECO:0007669"/>
    <property type="project" value="InterPro"/>
</dbReference>
<dbReference type="UniPathway" id="UPA00109">
    <property type="reaction ID" value="UER00181"/>
</dbReference>
<keyword evidence="6 8" id="KW-0413">Isomerase</keyword>
<dbReference type="InterPro" id="IPR035482">
    <property type="entry name" value="SIS_PGI_2"/>
</dbReference>
<dbReference type="FunFam" id="3.40.50.10490:FF:000016">
    <property type="entry name" value="Glucose-6-phosphate isomerase"/>
    <property type="match status" value="1"/>
</dbReference>
<dbReference type="SUPFAM" id="SSF53697">
    <property type="entry name" value="SIS domain"/>
    <property type="match status" value="1"/>
</dbReference>
<dbReference type="Gene3D" id="3.40.50.10490">
    <property type="entry name" value="Glucose-6-phosphate isomerase like protein, domain 1"/>
    <property type="match status" value="2"/>
</dbReference>
<dbReference type="GO" id="GO:0006096">
    <property type="term" value="P:glycolytic process"/>
    <property type="evidence" value="ECO:0007669"/>
    <property type="project" value="UniProtKB-UniRule"/>
</dbReference>
<dbReference type="GO" id="GO:0005829">
    <property type="term" value="C:cytosol"/>
    <property type="evidence" value="ECO:0007669"/>
    <property type="project" value="TreeGrafter"/>
</dbReference>
<dbReference type="EC" id="5.3.1.9" evidence="8"/>
<comment type="function">
    <text evidence="8">Catalyzes the reversible isomerization of glucose-6-phosphate to fructose-6-phosphate.</text>
</comment>
<dbReference type="InterPro" id="IPR018189">
    <property type="entry name" value="Phosphoglucose_isomerase_CS"/>
</dbReference>
<reference evidence="10 11" key="1">
    <citation type="submission" date="2018-06" db="EMBL/GenBank/DDBJ databases">
        <title>Genomic Encyclopedia of Archaeal and Bacterial Type Strains, Phase II (KMG-II): from individual species to whole genera.</title>
        <authorList>
            <person name="Goeker M."/>
        </authorList>
    </citation>
    <scope>NUCLEOTIDE SEQUENCE [LARGE SCALE GENOMIC DNA]</scope>
    <source>
        <strain evidence="10 11">KACC 16626</strain>
    </source>
</reference>
<dbReference type="AlphaFoldDB" id="A0A318TNS7"/>
<feature type="active site" evidence="8">
    <location>
        <position position="415"/>
    </location>
</feature>